<dbReference type="Proteomes" id="UP001153620">
    <property type="component" value="Chromosome 1"/>
</dbReference>
<dbReference type="OrthoDB" id="6077919at2759"/>
<dbReference type="GO" id="GO:0048513">
    <property type="term" value="P:animal organ development"/>
    <property type="evidence" value="ECO:0007669"/>
    <property type="project" value="UniProtKB-ARBA"/>
</dbReference>
<keyword evidence="3" id="KW-0479">Metal-binding</keyword>
<reference evidence="7" key="2">
    <citation type="submission" date="2022-10" db="EMBL/GenBank/DDBJ databases">
        <authorList>
            <consortium name="ENA_rothamsted_submissions"/>
            <consortium name="culmorum"/>
            <person name="King R."/>
        </authorList>
    </citation>
    <scope>NUCLEOTIDE SEQUENCE</scope>
</reference>
<feature type="compositionally biased region" description="Polar residues" evidence="4">
    <location>
        <begin position="187"/>
        <end position="207"/>
    </location>
</feature>
<dbReference type="Gene3D" id="3.30.160.60">
    <property type="entry name" value="Classic Zinc Finger"/>
    <property type="match status" value="3"/>
</dbReference>
<dbReference type="InterPro" id="IPR036236">
    <property type="entry name" value="Znf_C2H2_sf"/>
</dbReference>
<dbReference type="EMBL" id="OU895877">
    <property type="protein sequence ID" value="CAG9799828.1"/>
    <property type="molecule type" value="Genomic_DNA"/>
</dbReference>
<dbReference type="PROSITE" id="PS50157">
    <property type="entry name" value="ZINC_FINGER_C2H2_2"/>
    <property type="match status" value="2"/>
</dbReference>
<accession>A0A9N9RKE7</accession>
<feature type="domain" description="C2H2-type" evidence="6">
    <location>
        <begin position="650"/>
        <end position="675"/>
    </location>
</feature>
<feature type="region of interest" description="Disordered" evidence="4">
    <location>
        <begin position="380"/>
        <end position="412"/>
    </location>
</feature>
<evidence type="ECO:0000256" key="3">
    <source>
        <dbReference type="PROSITE-ProRule" id="PRU00042"/>
    </source>
</evidence>
<feature type="region of interest" description="Disordered" evidence="4">
    <location>
        <begin position="144"/>
        <end position="224"/>
    </location>
</feature>
<dbReference type="SUPFAM" id="SSF57667">
    <property type="entry name" value="beta-beta-alpha zinc fingers"/>
    <property type="match status" value="1"/>
</dbReference>
<evidence type="ECO:0000256" key="4">
    <source>
        <dbReference type="SAM" id="MobiDB-lite"/>
    </source>
</evidence>
<dbReference type="GO" id="GO:0048666">
    <property type="term" value="P:neuron development"/>
    <property type="evidence" value="ECO:0007669"/>
    <property type="project" value="UniProtKB-ARBA"/>
</dbReference>
<keyword evidence="3" id="KW-0863">Zinc-finger</keyword>
<dbReference type="Pfam" id="PF00096">
    <property type="entry name" value="zf-C2H2"/>
    <property type="match status" value="2"/>
</dbReference>
<evidence type="ECO:0000259" key="6">
    <source>
        <dbReference type="PROSITE" id="PS50157"/>
    </source>
</evidence>
<dbReference type="SMART" id="SM00355">
    <property type="entry name" value="ZnF_C2H2"/>
    <property type="match status" value="4"/>
</dbReference>
<feature type="domain" description="BTB" evidence="5">
    <location>
        <begin position="47"/>
        <end position="121"/>
    </location>
</feature>
<protein>
    <submittedName>
        <fullName evidence="7">Uncharacterized protein</fullName>
    </submittedName>
</protein>
<dbReference type="GO" id="GO:0008270">
    <property type="term" value="F:zinc ion binding"/>
    <property type="evidence" value="ECO:0007669"/>
    <property type="project" value="UniProtKB-KW"/>
</dbReference>
<dbReference type="SMART" id="SM00225">
    <property type="entry name" value="BTB"/>
    <property type="match status" value="1"/>
</dbReference>
<feature type="compositionally biased region" description="Polar residues" evidence="4">
    <location>
        <begin position="144"/>
        <end position="178"/>
    </location>
</feature>
<dbReference type="PROSITE" id="PS00028">
    <property type="entry name" value="ZINC_FINGER_C2H2_1"/>
    <property type="match status" value="3"/>
</dbReference>
<keyword evidence="2" id="KW-0539">Nucleus</keyword>
<evidence type="ECO:0000256" key="2">
    <source>
        <dbReference type="ARBA" id="ARBA00023242"/>
    </source>
</evidence>
<organism evidence="7 8">
    <name type="scientific">Chironomus riparius</name>
    <dbReference type="NCBI Taxonomy" id="315576"/>
    <lineage>
        <taxon>Eukaryota</taxon>
        <taxon>Metazoa</taxon>
        <taxon>Ecdysozoa</taxon>
        <taxon>Arthropoda</taxon>
        <taxon>Hexapoda</taxon>
        <taxon>Insecta</taxon>
        <taxon>Pterygota</taxon>
        <taxon>Neoptera</taxon>
        <taxon>Endopterygota</taxon>
        <taxon>Diptera</taxon>
        <taxon>Nematocera</taxon>
        <taxon>Chironomoidea</taxon>
        <taxon>Chironomidae</taxon>
        <taxon>Chironominae</taxon>
        <taxon>Chironomus</taxon>
    </lineage>
</organism>
<evidence type="ECO:0000256" key="1">
    <source>
        <dbReference type="ARBA" id="ARBA00004123"/>
    </source>
</evidence>
<reference evidence="7" key="1">
    <citation type="submission" date="2022-01" db="EMBL/GenBank/DDBJ databases">
        <authorList>
            <person name="King R."/>
        </authorList>
    </citation>
    <scope>NUCLEOTIDE SEQUENCE</scope>
</reference>
<dbReference type="PANTHER" id="PTHR23110">
    <property type="entry name" value="BTB DOMAIN TRANSCRIPTION FACTOR"/>
    <property type="match status" value="1"/>
</dbReference>
<dbReference type="InterPro" id="IPR013087">
    <property type="entry name" value="Znf_C2H2_type"/>
</dbReference>
<dbReference type="AlphaFoldDB" id="A0A9N9RKE7"/>
<dbReference type="PANTHER" id="PTHR23110:SF93">
    <property type="entry name" value="ZINC FINGER AND BTB DOMAIN-CONTAINING PROTEIN 14-LIKE PROTEIN"/>
    <property type="match status" value="1"/>
</dbReference>
<dbReference type="GO" id="GO:0003006">
    <property type="term" value="P:developmental process involved in reproduction"/>
    <property type="evidence" value="ECO:0007669"/>
    <property type="project" value="UniProtKB-ARBA"/>
</dbReference>
<gene>
    <name evidence="7" type="ORF">CHIRRI_LOCUS2786</name>
</gene>
<dbReference type="GO" id="GO:0005634">
    <property type="term" value="C:nucleus"/>
    <property type="evidence" value="ECO:0007669"/>
    <property type="project" value="UniProtKB-SubCell"/>
</dbReference>
<feature type="compositionally biased region" description="Polar residues" evidence="4">
    <location>
        <begin position="403"/>
        <end position="412"/>
    </location>
</feature>
<name>A0A9N9RKE7_9DIPT</name>
<evidence type="ECO:0000259" key="5">
    <source>
        <dbReference type="PROSITE" id="PS50097"/>
    </source>
</evidence>
<feature type="compositionally biased region" description="Polar residues" evidence="4">
    <location>
        <begin position="385"/>
        <end position="395"/>
    </location>
</feature>
<evidence type="ECO:0000313" key="7">
    <source>
        <dbReference type="EMBL" id="CAG9799828.1"/>
    </source>
</evidence>
<evidence type="ECO:0000313" key="8">
    <source>
        <dbReference type="Proteomes" id="UP001153620"/>
    </source>
</evidence>
<dbReference type="SUPFAM" id="SSF54695">
    <property type="entry name" value="POZ domain"/>
    <property type="match status" value="1"/>
</dbReference>
<keyword evidence="8" id="KW-1185">Reference proteome</keyword>
<comment type="subcellular location">
    <subcellularLocation>
        <location evidence="1">Nucleus</location>
    </subcellularLocation>
</comment>
<sequence>MSQQTGISPSSSSVPISSAENYQLKWNSHVSNLNSNISSLYKNDKYADVMLFTSNIEEGFYGIPAHKLILGSCSHYFSSIFDNNPLPINTMIYIFLPPDLSKRAVATLIQYMYTGEATVANDILNEVLKGGEILKIRGLCKVNSGASSTNSKYSTPIDSAHHQPQQIHSTTTTNNYPQSYKLIESGPSVNASPIKSNKSTPRNSIDKISSIHPDTRNSSTLSHHHHVLTQNESPVVVMTSNSNQALQSIAVNGSSNSQQQHVPQSNNLIIVKKDMAIDPGDTTGNIPVEHYGLISLKIAAAVKKAQQQNISATVKKSPSTSSCEQHQRRADFYQIDDNLRYDPISSPTAFKVYTSSSSCENLQQIHQSQMSDDALRYTEKKKRIAQNQKPSSSSDGIRESSKGNKFTTPENGQSFQLSATVAPSHENKNQHFPEALSFLTIKEEPIEWTEFDNNGLVSQIGDNRSDAVIIKPENLEDVESALSSEMNDKVYSPLTCEVCNLKFQIPSAWVRHIESHSELNQAQPNIPKKRKKVDEEENSENINVLSCDLCENMSFATPAQWVRHVQNTHTETELAMSNNSILLKKTNIKQPKESPVEKPAICSICKKAFPSYASMLIHKRTHSGKNLYNLSILSAIKLISDYIFVEEKPFACGQPNCNRGFNIKSNLLRHMRTCHNQIPSNENQDSDNVD</sequence>
<feature type="domain" description="C2H2-type" evidence="6">
    <location>
        <begin position="600"/>
        <end position="627"/>
    </location>
</feature>
<dbReference type="InterPro" id="IPR051095">
    <property type="entry name" value="Dros_DevTransReg"/>
</dbReference>
<proteinExistence type="predicted"/>
<dbReference type="Pfam" id="PF00651">
    <property type="entry name" value="BTB"/>
    <property type="match status" value="1"/>
</dbReference>
<dbReference type="Gene3D" id="3.30.710.10">
    <property type="entry name" value="Potassium Channel Kv1.1, Chain A"/>
    <property type="match status" value="1"/>
</dbReference>
<dbReference type="InterPro" id="IPR000210">
    <property type="entry name" value="BTB/POZ_dom"/>
</dbReference>
<keyword evidence="3" id="KW-0862">Zinc</keyword>
<dbReference type="GO" id="GO:0006357">
    <property type="term" value="P:regulation of transcription by RNA polymerase II"/>
    <property type="evidence" value="ECO:0007669"/>
    <property type="project" value="TreeGrafter"/>
</dbReference>
<dbReference type="InterPro" id="IPR011333">
    <property type="entry name" value="SKP1/BTB/POZ_sf"/>
</dbReference>
<dbReference type="PROSITE" id="PS50097">
    <property type="entry name" value="BTB"/>
    <property type="match status" value="1"/>
</dbReference>